<evidence type="ECO:0000256" key="2">
    <source>
        <dbReference type="ARBA" id="ARBA00022801"/>
    </source>
</evidence>
<keyword evidence="4" id="KW-1185">Reference proteome</keyword>
<dbReference type="Pfam" id="PF00657">
    <property type="entry name" value="Lipase_GDSL"/>
    <property type="match status" value="1"/>
</dbReference>
<protein>
    <submittedName>
        <fullName evidence="3">Lysophospholipase L1</fullName>
    </submittedName>
</protein>
<sequence>MKYDFCLQKKDGVRVPANMLYDMTNSELKINFGFLTEKNRRKQNSLQISELNSGFDVVYWYRESDITEIKADEYGCYIDGNCSDQIPLTFITQIPEEGNYQVKITLYAVKEVKEVYVFLGRRRLAYIGTIQAGHCFEKTFVTNICPIIPRGYSNEMKDSTLDITVIGEEVHLQHIEIEAVKCRTMYIAGDSTICDQSADYPYYPYHSYSGWGQMLPYYLETSFAVSNHAHSGLTTQSFRSEGHYKIMLDRIKEGDICLFQFGHNDQKLAHLMADGGYRENLVRYIKEIQEKGAQPVLVTPLARNTWKGNDDTYNDLLYGYALECKKISEEFQIPLVNLHHKSKELVTQLGRDKVKSYYFPSDYTHSNDYGAFLFAAYVYDELLKNGAIQEDHKVSRFQWNPPKVLPEIVPPIDWDFIEDPNAEKLFENLDNPDDNLTRVGALELAITAMHFFPTNVYNDAFVDIVGHELYAGTVECAYQNGLIPEDMIKDNRFLPQNLITGREFMEIVMNGYRSRKGNQKLDISFETIRNCQTISRRTAADICKQLHI</sequence>
<evidence type="ECO:0000313" key="3">
    <source>
        <dbReference type="EMBL" id="SEW03123.1"/>
    </source>
</evidence>
<dbReference type="CDD" id="cd01821">
    <property type="entry name" value="Rhamnogalacturan_acetylesterase_like"/>
    <property type="match status" value="1"/>
</dbReference>
<evidence type="ECO:0000256" key="1">
    <source>
        <dbReference type="ARBA" id="ARBA00008668"/>
    </source>
</evidence>
<gene>
    <name evidence="3" type="ORF">SAMN05421659_103260</name>
</gene>
<dbReference type="GO" id="GO:0016787">
    <property type="term" value="F:hydrolase activity"/>
    <property type="evidence" value="ECO:0007669"/>
    <property type="project" value="UniProtKB-KW"/>
</dbReference>
<dbReference type="Gene3D" id="3.40.50.1110">
    <property type="entry name" value="SGNH hydrolase"/>
    <property type="match status" value="1"/>
</dbReference>
<evidence type="ECO:0000313" key="4">
    <source>
        <dbReference type="Proteomes" id="UP000199701"/>
    </source>
</evidence>
<dbReference type="OrthoDB" id="9807041at2"/>
<dbReference type="InterPro" id="IPR036514">
    <property type="entry name" value="SGNH_hydro_sf"/>
</dbReference>
<dbReference type="STRING" id="99656.SAMN05421659_103260"/>
<reference evidence="3 4" key="1">
    <citation type="submission" date="2016-10" db="EMBL/GenBank/DDBJ databases">
        <authorList>
            <person name="de Groot N.N."/>
        </authorList>
    </citation>
    <scope>NUCLEOTIDE SEQUENCE [LARGE SCALE GENOMIC DNA]</scope>
    <source>
        <strain evidence="3 4">DSM 9179</strain>
    </source>
</reference>
<keyword evidence="2" id="KW-0378">Hydrolase</keyword>
<accession>A0A1I0NNX0</accession>
<dbReference type="SUPFAM" id="SSF52266">
    <property type="entry name" value="SGNH hydrolase"/>
    <property type="match status" value="1"/>
</dbReference>
<dbReference type="PANTHER" id="PTHR43695">
    <property type="entry name" value="PUTATIVE (AFU_ORTHOLOGUE AFUA_2G17250)-RELATED"/>
    <property type="match status" value="1"/>
</dbReference>
<comment type="similarity">
    <text evidence="1">Belongs to the 'GDSL' lipolytic enzyme family.</text>
</comment>
<name>A0A1I0NNX0_9FIRM</name>
<dbReference type="EMBL" id="FOJI01000003">
    <property type="protein sequence ID" value="SEW03123.1"/>
    <property type="molecule type" value="Genomic_DNA"/>
</dbReference>
<dbReference type="Proteomes" id="UP000199701">
    <property type="component" value="Unassembled WGS sequence"/>
</dbReference>
<dbReference type="InterPro" id="IPR037459">
    <property type="entry name" value="RhgT-like"/>
</dbReference>
<organism evidence="3 4">
    <name type="scientific">[Clostridium] fimetarium</name>
    <dbReference type="NCBI Taxonomy" id="99656"/>
    <lineage>
        <taxon>Bacteria</taxon>
        <taxon>Bacillati</taxon>
        <taxon>Bacillota</taxon>
        <taxon>Clostridia</taxon>
        <taxon>Lachnospirales</taxon>
        <taxon>Lachnospiraceae</taxon>
    </lineage>
</organism>
<dbReference type="PANTHER" id="PTHR43695:SF1">
    <property type="entry name" value="RHAMNOGALACTURONAN ACETYLESTERASE"/>
    <property type="match status" value="1"/>
</dbReference>
<proteinExistence type="inferred from homology"/>
<dbReference type="InterPro" id="IPR001087">
    <property type="entry name" value="GDSL"/>
</dbReference>
<dbReference type="RefSeq" id="WP_092451467.1">
    <property type="nucleotide sequence ID" value="NZ_FOJI01000003.1"/>
</dbReference>
<dbReference type="AlphaFoldDB" id="A0A1I0NNX0"/>